<accession>A0A813XW37</accession>
<evidence type="ECO:0000313" key="3">
    <source>
        <dbReference type="Proteomes" id="UP000663829"/>
    </source>
</evidence>
<keyword evidence="3" id="KW-1185">Reference proteome</keyword>
<comment type="caution">
    <text evidence="1">The sequence shown here is derived from an EMBL/GenBank/DDBJ whole genome shotgun (WGS) entry which is preliminary data.</text>
</comment>
<proteinExistence type="predicted"/>
<dbReference type="Proteomes" id="UP000681722">
    <property type="component" value="Unassembled WGS sequence"/>
</dbReference>
<dbReference type="Proteomes" id="UP000663829">
    <property type="component" value="Unassembled WGS sequence"/>
</dbReference>
<dbReference type="EMBL" id="CAJNOQ010001172">
    <property type="protein sequence ID" value="CAF0873932.1"/>
    <property type="molecule type" value="Genomic_DNA"/>
</dbReference>
<evidence type="ECO:0000313" key="1">
    <source>
        <dbReference type="EMBL" id="CAF0873932.1"/>
    </source>
</evidence>
<dbReference type="AlphaFoldDB" id="A0A813XW37"/>
<sequence>MHWDSAPSIDLCEMDDELLADMAYMVDCDQRVLNINLADMDDIKTSSCPNCLSDYDHMDVNFSSLFDEHFLALYQDQSVMLSGIPDILGHICPICSKL</sequence>
<gene>
    <name evidence="1" type="ORF">GPM918_LOCUS7248</name>
    <name evidence="2" type="ORF">SRO942_LOCUS7248</name>
</gene>
<organism evidence="1 3">
    <name type="scientific">Didymodactylos carnosus</name>
    <dbReference type="NCBI Taxonomy" id="1234261"/>
    <lineage>
        <taxon>Eukaryota</taxon>
        <taxon>Metazoa</taxon>
        <taxon>Spiralia</taxon>
        <taxon>Gnathifera</taxon>
        <taxon>Rotifera</taxon>
        <taxon>Eurotatoria</taxon>
        <taxon>Bdelloidea</taxon>
        <taxon>Philodinida</taxon>
        <taxon>Philodinidae</taxon>
        <taxon>Didymodactylos</taxon>
    </lineage>
</organism>
<evidence type="ECO:0000313" key="2">
    <source>
        <dbReference type="EMBL" id="CAF3661044.1"/>
    </source>
</evidence>
<protein>
    <submittedName>
        <fullName evidence="1">Uncharacterized protein</fullName>
    </submittedName>
</protein>
<reference evidence="1" key="1">
    <citation type="submission" date="2021-02" db="EMBL/GenBank/DDBJ databases">
        <authorList>
            <person name="Nowell W R."/>
        </authorList>
    </citation>
    <scope>NUCLEOTIDE SEQUENCE</scope>
</reference>
<name>A0A813XW37_9BILA</name>
<dbReference type="EMBL" id="CAJOBC010001172">
    <property type="protein sequence ID" value="CAF3661044.1"/>
    <property type="molecule type" value="Genomic_DNA"/>
</dbReference>